<accession>A0A084IKB3</accession>
<dbReference type="SUPFAM" id="SSF53850">
    <property type="entry name" value="Periplasmic binding protein-like II"/>
    <property type="match status" value="1"/>
</dbReference>
<dbReference type="EMBL" id="APNK01000016">
    <property type="protein sequence ID" value="KEZ77147.1"/>
    <property type="molecule type" value="Genomic_DNA"/>
</dbReference>
<dbReference type="OrthoDB" id="8557381at2"/>
<evidence type="ECO:0000256" key="3">
    <source>
        <dbReference type="ARBA" id="ARBA00023125"/>
    </source>
</evidence>
<dbReference type="Proteomes" id="UP000028302">
    <property type="component" value="Unassembled WGS sequence"/>
</dbReference>
<dbReference type="CDD" id="cd08417">
    <property type="entry name" value="PBP2_Nitroaromatics_like"/>
    <property type="match status" value="1"/>
</dbReference>
<evidence type="ECO:0000256" key="2">
    <source>
        <dbReference type="ARBA" id="ARBA00023015"/>
    </source>
</evidence>
<dbReference type="PROSITE" id="PS50931">
    <property type="entry name" value="HTH_LYSR"/>
    <property type="match status" value="1"/>
</dbReference>
<dbReference type="InterPro" id="IPR000847">
    <property type="entry name" value="LysR_HTH_N"/>
</dbReference>
<dbReference type="InterPro" id="IPR037402">
    <property type="entry name" value="YidZ_PBP2"/>
</dbReference>
<dbReference type="Pfam" id="PF03466">
    <property type="entry name" value="LysR_substrate"/>
    <property type="match status" value="1"/>
</dbReference>
<dbReference type="STRING" id="1304275.C41B8_11178"/>
<keyword evidence="4" id="KW-0804">Transcription</keyword>
<feature type="domain" description="HTH lysR-type" evidence="5">
    <location>
        <begin position="6"/>
        <end position="63"/>
    </location>
</feature>
<evidence type="ECO:0000313" key="7">
    <source>
        <dbReference type="Proteomes" id="UP000028302"/>
    </source>
</evidence>
<dbReference type="RefSeq" id="WP_037338017.1">
    <property type="nucleotide sequence ID" value="NZ_APNK01000016.1"/>
</dbReference>
<keyword evidence="2" id="KW-0805">Transcription regulation</keyword>
<dbReference type="Pfam" id="PF00126">
    <property type="entry name" value="HTH_1"/>
    <property type="match status" value="1"/>
</dbReference>
<dbReference type="InterPro" id="IPR036390">
    <property type="entry name" value="WH_DNA-bd_sf"/>
</dbReference>
<dbReference type="PATRIC" id="fig|1304275.5.peg.2280"/>
<dbReference type="AlphaFoldDB" id="A0A084IKB3"/>
<dbReference type="SUPFAM" id="SSF46785">
    <property type="entry name" value="Winged helix' DNA-binding domain"/>
    <property type="match status" value="1"/>
</dbReference>
<proteinExistence type="inferred from homology"/>
<keyword evidence="7" id="KW-1185">Reference proteome</keyword>
<comment type="similarity">
    <text evidence="1">Belongs to the LysR transcriptional regulatory family.</text>
</comment>
<evidence type="ECO:0000313" key="6">
    <source>
        <dbReference type="EMBL" id="KEZ77147.1"/>
    </source>
</evidence>
<comment type="caution">
    <text evidence="6">The sequence shown here is derived from an EMBL/GenBank/DDBJ whole genome shotgun (WGS) entry which is preliminary data.</text>
</comment>
<reference evidence="6 7" key="1">
    <citation type="submission" date="2013-03" db="EMBL/GenBank/DDBJ databases">
        <title>Salinisphaera hydrothermalis C41B8 Genome Sequencing.</title>
        <authorList>
            <person name="Li C."/>
            <person name="Lai Q."/>
            <person name="Shao Z."/>
        </authorList>
    </citation>
    <scope>NUCLEOTIDE SEQUENCE [LARGE SCALE GENOMIC DNA]</scope>
    <source>
        <strain evidence="6 7">C41B8</strain>
    </source>
</reference>
<dbReference type="Gene3D" id="3.40.190.10">
    <property type="entry name" value="Periplasmic binding protein-like II"/>
    <property type="match status" value="2"/>
</dbReference>
<sequence length="305" mass="33753">MNIRDVDLNLLVMLDALLRERSVTRAAEAMNITQPAMSNALKRLRKLLGDPILVRTAGGMQPTARAEQLQRPVRNALAQMEAAIAPNRAFEPSTAERLFTILITDYAASVLMPHVVAVLETEAPGIALNILSASGDAIGQIERGEADFLVNQFGQLPANFHHQRLWEDRLACLIRSDHPALAEAGGELTLEAFLAQRHILITQTGVGLSRLDEVLADRGLSREISVLTRHYQLPRQLVAESHMIATLPARIARYQARHLGLAVLEPPVELPTFQIGIAWGALDHHDPAHRWLRERIVRIARDTIG</sequence>
<evidence type="ECO:0000259" key="5">
    <source>
        <dbReference type="PROSITE" id="PS50931"/>
    </source>
</evidence>
<protein>
    <submittedName>
        <fullName evidence="6">Transcriptional regulator</fullName>
    </submittedName>
</protein>
<dbReference type="InterPro" id="IPR036388">
    <property type="entry name" value="WH-like_DNA-bd_sf"/>
</dbReference>
<organism evidence="6 7">
    <name type="scientific">Salinisphaera hydrothermalis (strain C41B8)</name>
    <dbReference type="NCBI Taxonomy" id="1304275"/>
    <lineage>
        <taxon>Bacteria</taxon>
        <taxon>Pseudomonadati</taxon>
        <taxon>Pseudomonadota</taxon>
        <taxon>Gammaproteobacteria</taxon>
        <taxon>Salinisphaerales</taxon>
        <taxon>Salinisphaeraceae</taxon>
        <taxon>Salinisphaera</taxon>
    </lineage>
</organism>
<dbReference type="PANTHER" id="PTHR30118">
    <property type="entry name" value="HTH-TYPE TRANSCRIPTIONAL REGULATOR LEUO-RELATED"/>
    <property type="match status" value="1"/>
</dbReference>
<evidence type="ECO:0000256" key="1">
    <source>
        <dbReference type="ARBA" id="ARBA00009437"/>
    </source>
</evidence>
<dbReference type="GO" id="GO:0003700">
    <property type="term" value="F:DNA-binding transcription factor activity"/>
    <property type="evidence" value="ECO:0007669"/>
    <property type="project" value="InterPro"/>
</dbReference>
<dbReference type="PANTHER" id="PTHR30118:SF15">
    <property type="entry name" value="TRANSCRIPTIONAL REGULATORY PROTEIN"/>
    <property type="match status" value="1"/>
</dbReference>
<dbReference type="Gene3D" id="1.10.10.10">
    <property type="entry name" value="Winged helix-like DNA-binding domain superfamily/Winged helix DNA-binding domain"/>
    <property type="match status" value="1"/>
</dbReference>
<keyword evidence="3" id="KW-0238">DNA-binding</keyword>
<dbReference type="PRINTS" id="PR00039">
    <property type="entry name" value="HTHLYSR"/>
</dbReference>
<dbReference type="eggNOG" id="COG0583">
    <property type="taxonomic scope" value="Bacteria"/>
</dbReference>
<dbReference type="GO" id="GO:0003677">
    <property type="term" value="F:DNA binding"/>
    <property type="evidence" value="ECO:0007669"/>
    <property type="project" value="UniProtKB-KW"/>
</dbReference>
<evidence type="ECO:0000256" key="4">
    <source>
        <dbReference type="ARBA" id="ARBA00023163"/>
    </source>
</evidence>
<dbReference type="InterPro" id="IPR050389">
    <property type="entry name" value="LysR-type_TF"/>
</dbReference>
<dbReference type="InterPro" id="IPR005119">
    <property type="entry name" value="LysR_subst-bd"/>
</dbReference>
<gene>
    <name evidence="6" type="ORF">C41B8_11178</name>
</gene>
<name>A0A084IKB3_SALHC</name>